<dbReference type="Pfam" id="PF13343">
    <property type="entry name" value="SBP_bac_6"/>
    <property type="match status" value="1"/>
</dbReference>
<dbReference type="EMBL" id="JASOME010000002">
    <property type="protein sequence ID" value="MDK7063333.1"/>
    <property type="molecule type" value="Genomic_DNA"/>
</dbReference>
<proteinExistence type="predicted"/>
<dbReference type="GO" id="GO:0015888">
    <property type="term" value="P:thiamine transport"/>
    <property type="evidence" value="ECO:0007669"/>
    <property type="project" value="TreeGrafter"/>
</dbReference>
<gene>
    <name evidence="2" type="ORF">QP372_02200</name>
</gene>
<dbReference type="RefSeq" id="WP_240318692.1">
    <property type="nucleotide sequence ID" value="NZ_CP083177.1"/>
</dbReference>
<protein>
    <submittedName>
        <fullName evidence="2">ABC transporter substrate-binding protein</fullName>
    </submittedName>
</protein>
<accession>A0AAW6XX24</accession>
<dbReference type="GO" id="GO:0030288">
    <property type="term" value="C:outer membrane-bounded periplasmic space"/>
    <property type="evidence" value="ECO:0007669"/>
    <property type="project" value="TreeGrafter"/>
</dbReference>
<dbReference type="InterPro" id="IPR026045">
    <property type="entry name" value="Ferric-bd"/>
</dbReference>
<dbReference type="GO" id="GO:0030976">
    <property type="term" value="F:thiamine pyrophosphate binding"/>
    <property type="evidence" value="ECO:0007669"/>
    <property type="project" value="TreeGrafter"/>
</dbReference>
<reference evidence="2" key="1">
    <citation type="submission" date="2023-05" db="EMBL/GenBank/DDBJ databases">
        <title>Cataloging the Phylogenetic Diversity of Human Bladder Bacteria.</title>
        <authorList>
            <person name="Du J."/>
        </authorList>
    </citation>
    <scope>NUCLEOTIDE SEQUENCE</scope>
    <source>
        <strain evidence="2">UMB6789</strain>
    </source>
</reference>
<dbReference type="AlphaFoldDB" id="A0AAW6XX24"/>
<dbReference type="GO" id="GO:0019808">
    <property type="term" value="F:polyamine binding"/>
    <property type="evidence" value="ECO:0007669"/>
    <property type="project" value="InterPro"/>
</dbReference>
<evidence type="ECO:0000313" key="3">
    <source>
        <dbReference type="Proteomes" id="UP001237784"/>
    </source>
</evidence>
<dbReference type="GO" id="GO:0015846">
    <property type="term" value="P:polyamine transport"/>
    <property type="evidence" value="ECO:0007669"/>
    <property type="project" value="InterPro"/>
</dbReference>
<dbReference type="PANTHER" id="PTHR30006">
    <property type="entry name" value="THIAMINE-BINDING PERIPLASMIC PROTEIN-RELATED"/>
    <property type="match status" value="1"/>
</dbReference>
<dbReference type="PIRSF" id="PIRSF002825">
    <property type="entry name" value="CfbpA"/>
    <property type="match status" value="1"/>
</dbReference>
<dbReference type="Gene3D" id="3.40.190.10">
    <property type="entry name" value="Periplasmic binding protein-like II"/>
    <property type="match status" value="2"/>
</dbReference>
<dbReference type="InterPro" id="IPR001188">
    <property type="entry name" value="Sperm_putr-bd"/>
</dbReference>
<dbReference type="SUPFAM" id="SSF53850">
    <property type="entry name" value="Periplasmic binding protein-like II"/>
    <property type="match status" value="1"/>
</dbReference>
<evidence type="ECO:0000313" key="2">
    <source>
        <dbReference type="EMBL" id="MDK7063333.1"/>
    </source>
</evidence>
<organism evidence="2 3">
    <name type="scientific">Gardnerella vaginalis</name>
    <dbReference type="NCBI Taxonomy" id="2702"/>
    <lineage>
        <taxon>Bacteria</taxon>
        <taxon>Bacillati</taxon>
        <taxon>Actinomycetota</taxon>
        <taxon>Actinomycetes</taxon>
        <taxon>Bifidobacteriales</taxon>
        <taxon>Bifidobacteriaceae</taxon>
        <taxon>Gardnerella</taxon>
    </lineage>
</organism>
<dbReference type="PANTHER" id="PTHR30006:SF2">
    <property type="entry name" value="ABC TRANSPORTER SUBSTRATE-BINDING PROTEIN"/>
    <property type="match status" value="1"/>
</dbReference>
<comment type="caution">
    <text evidence="2">The sequence shown here is derived from an EMBL/GenBank/DDBJ whole genome shotgun (WGS) entry which is preliminary data.</text>
</comment>
<sequence length="350" mass="38078">MMNKSLNIERLVFSISAIAIISLVGGCGFAKSSNSLGNVSVACSQQEDFCQTMTKAFEKETGIKTTYVRLGAGEVLARLKTSKGEFDVWAGGQAENHLLANDKGWVEKYVSKAAANLPKEYNDKSGIWSGFYTDSIAFCSNKKELKNRSVSAPTSWRDLLDPKLKGRVAMPHPATAGVGYMAMFTMSSINNGDFSKSIDFFKKLNPNIMQYSKSAATGTEQAGRGEVATSIALDSDCQKAISAGYSDLVITYPKEGTGYEVGAVSVLKGARNSDNAKKFMDWILSDKAQNKYFSIPSYAAPTNPESKVGKDVPKQNVVKKVEWNMRKAADDREKFVTAFENDVASADKAK</sequence>
<dbReference type="PRINTS" id="PR00909">
    <property type="entry name" value="SPERMDNBNDNG"/>
</dbReference>
<dbReference type="CDD" id="cd13544">
    <property type="entry name" value="PBP2_Fbp_like_1"/>
    <property type="match status" value="1"/>
</dbReference>
<evidence type="ECO:0000256" key="1">
    <source>
        <dbReference type="ARBA" id="ARBA00022729"/>
    </source>
</evidence>
<name>A0AAW6XX24_GARVA</name>
<dbReference type="GO" id="GO:0030975">
    <property type="term" value="F:thiamine binding"/>
    <property type="evidence" value="ECO:0007669"/>
    <property type="project" value="TreeGrafter"/>
</dbReference>
<dbReference type="PROSITE" id="PS51257">
    <property type="entry name" value="PROKAR_LIPOPROTEIN"/>
    <property type="match status" value="1"/>
</dbReference>
<keyword evidence="1" id="KW-0732">Signal</keyword>
<dbReference type="Proteomes" id="UP001237784">
    <property type="component" value="Unassembled WGS sequence"/>
</dbReference>